<dbReference type="EC" id="2.7.8.-" evidence="12"/>
<evidence type="ECO:0000256" key="5">
    <source>
        <dbReference type="ARBA" id="ARBA00022692"/>
    </source>
</evidence>
<keyword evidence="2" id="KW-1003">Cell membrane</keyword>
<dbReference type="PROSITE" id="PS50035">
    <property type="entry name" value="PLD"/>
    <property type="match status" value="2"/>
</dbReference>
<dbReference type="GO" id="GO:0032049">
    <property type="term" value="P:cardiolipin biosynthetic process"/>
    <property type="evidence" value="ECO:0007669"/>
    <property type="project" value="UniProtKB-UniRule"/>
</dbReference>
<protein>
    <recommendedName>
        <fullName evidence="12">Cardiolipin synthase</fullName>
        <ecNumber evidence="12">2.7.8.-</ecNumber>
    </recommendedName>
</protein>
<dbReference type="InterPro" id="IPR025202">
    <property type="entry name" value="PLD-like_dom"/>
</dbReference>
<keyword evidence="8" id="KW-0443">Lipid metabolism</keyword>
<evidence type="ECO:0000256" key="11">
    <source>
        <dbReference type="ARBA" id="ARBA00023264"/>
    </source>
</evidence>
<dbReference type="NCBIfam" id="TIGR04265">
    <property type="entry name" value="bac_cardiolipin"/>
    <property type="match status" value="1"/>
</dbReference>
<dbReference type="CDD" id="cd09112">
    <property type="entry name" value="PLDc_CLS_2"/>
    <property type="match status" value="1"/>
</dbReference>
<dbReference type="PANTHER" id="PTHR21248">
    <property type="entry name" value="CARDIOLIPIN SYNTHASE"/>
    <property type="match status" value="1"/>
</dbReference>
<dbReference type="GO" id="GO:0008808">
    <property type="term" value="F:cardiolipin synthase activity"/>
    <property type="evidence" value="ECO:0007669"/>
    <property type="project" value="UniProtKB-UniRule"/>
</dbReference>
<dbReference type="Proteomes" id="UP000037146">
    <property type="component" value="Unassembled WGS sequence"/>
</dbReference>
<feature type="transmembrane region" description="Helical" evidence="13">
    <location>
        <begin position="12"/>
        <end position="33"/>
    </location>
</feature>
<evidence type="ECO:0000256" key="6">
    <source>
        <dbReference type="ARBA" id="ARBA00022737"/>
    </source>
</evidence>
<dbReference type="Gene3D" id="3.30.870.10">
    <property type="entry name" value="Endonuclease Chain A"/>
    <property type="match status" value="2"/>
</dbReference>
<dbReference type="GO" id="GO:0005886">
    <property type="term" value="C:plasma membrane"/>
    <property type="evidence" value="ECO:0007669"/>
    <property type="project" value="UniProtKB-SubCell"/>
</dbReference>
<dbReference type="Pfam" id="PF13091">
    <property type="entry name" value="PLDc_2"/>
    <property type="match status" value="2"/>
</dbReference>
<dbReference type="CDD" id="cd09110">
    <property type="entry name" value="PLDc_CLS_1"/>
    <property type="match status" value="1"/>
</dbReference>
<dbReference type="PIRSF" id="PIRSF000850">
    <property type="entry name" value="Phospholipase_D_PSS"/>
    <property type="match status" value="1"/>
</dbReference>
<evidence type="ECO:0000256" key="13">
    <source>
        <dbReference type="SAM" id="Phobius"/>
    </source>
</evidence>
<keyword evidence="3" id="KW-0444">Lipid biosynthesis</keyword>
<dbReference type="InterPro" id="IPR001736">
    <property type="entry name" value="PLipase_D/transphosphatidylase"/>
</dbReference>
<keyword evidence="5 13" id="KW-0812">Transmembrane</keyword>
<comment type="subcellular location">
    <subcellularLocation>
        <location evidence="1">Cell membrane</location>
    </subcellularLocation>
</comment>
<evidence type="ECO:0000256" key="1">
    <source>
        <dbReference type="ARBA" id="ARBA00004236"/>
    </source>
</evidence>
<evidence type="ECO:0000256" key="7">
    <source>
        <dbReference type="ARBA" id="ARBA00022989"/>
    </source>
</evidence>
<dbReference type="PATRIC" id="fig|1679170.3.peg.5115"/>
<dbReference type="PANTHER" id="PTHR21248:SF7">
    <property type="entry name" value="MINOR CARDIOLIPIN SYNTHASE CLSB"/>
    <property type="match status" value="1"/>
</dbReference>
<evidence type="ECO:0000259" key="14">
    <source>
        <dbReference type="PROSITE" id="PS50035"/>
    </source>
</evidence>
<comment type="caution">
    <text evidence="15">The sequence shown here is derived from an EMBL/GenBank/DDBJ whole genome shotgun (WGS) entry which is preliminary data.</text>
</comment>
<evidence type="ECO:0000256" key="8">
    <source>
        <dbReference type="ARBA" id="ARBA00023098"/>
    </source>
</evidence>
<evidence type="ECO:0000313" key="15">
    <source>
        <dbReference type="EMBL" id="KMY52483.1"/>
    </source>
</evidence>
<keyword evidence="7 13" id="KW-1133">Transmembrane helix</keyword>
<organism evidence="15 16">
    <name type="scientific">Peribacillus loiseleuriae</name>
    <dbReference type="NCBI Taxonomy" id="1679170"/>
    <lineage>
        <taxon>Bacteria</taxon>
        <taxon>Bacillati</taxon>
        <taxon>Bacillota</taxon>
        <taxon>Bacilli</taxon>
        <taxon>Bacillales</taxon>
        <taxon>Bacillaceae</taxon>
        <taxon>Peribacillus</taxon>
    </lineage>
</organism>
<dbReference type="EMBL" id="LFZW01000001">
    <property type="protein sequence ID" value="KMY52483.1"/>
    <property type="molecule type" value="Genomic_DNA"/>
</dbReference>
<name>A0A0K9H0T2_9BACI</name>
<reference evidence="16" key="1">
    <citation type="submission" date="2015-07" db="EMBL/GenBank/DDBJ databases">
        <title>Genome sequencing project for genomic taxonomy and phylogenomics of Bacillus-like bacteria.</title>
        <authorList>
            <person name="Liu B."/>
            <person name="Wang J."/>
            <person name="Zhu Y."/>
            <person name="Liu G."/>
            <person name="Chen Q."/>
            <person name="Chen Z."/>
            <person name="Lan J."/>
            <person name="Che J."/>
            <person name="Ge C."/>
            <person name="Shi H."/>
            <person name="Pan Z."/>
            <person name="Liu X."/>
        </authorList>
    </citation>
    <scope>NUCLEOTIDE SEQUENCE [LARGE SCALE GENOMIC DNA]</scope>
    <source>
        <strain evidence="16">FJAT-27997</strain>
    </source>
</reference>
<gene>
    <name evidence="15" type="ORF">AC625_22700</name>
</gene>
<keyword evidence="11" id="KW-1208">Phospholipid metabolism</keyword>
<evidence type="ECO:0000256" key="10">
    <source>
        <dbReference type="ARBA" id="ARBA00023209"/>
    </source>
</evidence>
<feature type="domain" description="PLD phosphodiesterase" evidence="14">
    <location>
        <begin position="326"/>
        <end position="353"/>
    </location>
</feature>
<evidence type="ECO:0000256" key="12">
    <source>
        <dbReference type="NCBIfam" id="TIGR04265"/>
    </source>
</evidence>
<evidence type="ECO:0000313" key="16">
    <source>
        <dbReference type="Proteomes" id="UP000037146"/>
    </source>
</evidence>
<keyword evidence="6" id="KW-0677">Repeat</keyword>
<keyword evidence="4" id="KW-0808">Transferase</keyword>
<sequence>MRRDLPHLRREYALKIVIVLLLLLLFVLCWLRIDFRRGQKHHIQKNHNRVYPKRQGDLRLYTDGTDLFAELFRDIHQATQHVHVLFYIIKNDQFSQHFLDLLMRKAKSGVEVRLLIDWMGSRIISKRMIKELKKNGVHFSFSFTPKLPYLFYTSQKRNHRKITVIDGEIGYLGGLNIGKEYINKDPKLCPWRDYHLKITGESIQDLQYEFLTDWYTATKEDYRRSDRYFPQQQPGSMQHMIVPTEGFGLEETFTRFIHKAKHEIIIGTPYFIPSISLLEELRKVLQKGIKLTIIVPFVSDHPFVKEAAYRYFRILIKEGAHVLQFQNGFYHSKVLFIDNHLCDIGTANFDKRSLFLNHEVNCLIYDPPFLVEVAKQIQDDIANSTTLAESTLTRPTLIQLIKERIAYTISPFL</sequence>
<dbReference type="FunFam" id="3.30.870.10:FF:000014">
    <property type="entry name" value="Cardiolipin synthase"/>
    <property type="match status" value="1"/>
</dbReference>
<dbReference type="STRING" id="1679170.AC625_22700"/>
<proteinExistence type="predicted"/>
<evidence type="ECO:0000256" key="2">
    <source>
        <dbReference type="ARBA" id="ARBA00022475"/>
    </source>
</evidence>
<evidence type="ECO:0000256" key="3">
    <source>
        <dbReference type="ARBA" id="ARBA00022516"/>
    </source>
</evidence>
<accession>A0A0K9H0T2</accession>
<keyword evidence="10" id="KW-0594">Phospholipid biosynthesis</keyword>
<feature type="domain" description="PLD phosphodiesterase" evidence="14">
    <location>
        <begin position="154"/>
        <end position="181"/>
    </location>
</feature>
<dbReference type="AlphaFoldDB" id="A0A0K9H0T2"/>
<dbReference type="InterPro" id="IPR022924">
    <property type="entry name" value="Cardiolipin_synthase"/>
</dbReference>
<keyword evidence="16" id="KW-1185">Reference proteome</keyword>
<dbReference type="SUPFAM" id="SSF56024">
    <property type="entry name" value="Phospholipase D/nuclease"/>
    <property type="match status" value="2"/>
</dbReference>
<dbReference type="SMART" id="SM00155">
    <property type="entry name" value="PLDc"/>
    <property type="match status" value="2"/>
</dbReference>
<keyword evidence="9 13" id="KW-0472">Membrane</keyword>
<dbReference type="OrthoDB" id="9762009at2"/>
<evidence type="ECO:0000256" key="9">
    <source>
        <dbReference type="ARBA" id="ARBA00023136"/>
    </source>
</evidence>
<evidence type="ECO:0000256" key="4">
    <source>
        <dbReference type="ARBA" id="ARBA00022679"/>
    </source>
</evidence>